<proteinExistence type="predicted"/>
<reference evidence="1" key="1">
    <citation type="submission" date="2023-09" db="EMBL/GenBank/DDBJ databases">
        <title>Vallitalea sediminicola and Vallitalea maricola sp. nov., anaerobic bacteria isolated from marine sediment.</title>
        <authorList>
            <person name="Hirano S."/>
            <person name="Maeda A."/>
            <person name="Terahara T."/>
            <person name="Mori K."/>
            <person name="Hamada M."/>
            <person name="Matsumoto R."/>
            <person name="Kobayashi T."/>
        </authorList>
    </citation>
    <scope>NUCLEOTIDE SEQUENCE</scope>
    <source>
        <strain evidence="1">AN17-2</strain>
    </source>
</reference>
<dbReference type="EMBL" id="BTPU01000004">
    <property type="protein sequence ID" value="GMQ61025.1"/>
    <property type="molecule type" value="Genomic_DNA"/>
</dbReference>
<name>A0ACB5UEJ0_9FIRM</name>
<dbReference type="Proteomes" id="UP001374599">
    <property type="component" value="Unassembled WGS sequence"/>
</dbReference>
<evidence type="ECO:0000313" key="2">
    <source>
        <dbReference type="Proteomes" id="UP001374599"/>
    </source>
</evidence>
<evidence type="ECO:0000313" key="1">
    <source>
        <dbReference type="EMBL" id="GMQ61025.1"/>
    </source>
</evidence>
<comment type="caution">
    <text evidence="1">The sequence shown here is derived from an EMBL/GenBank/DDBJ whole genome shotgun (WGS) entry which is preliminary data.</text>
</comment>
<organism evidence="1 2">
    <name type="scientific">Vallitalea maricola</name>
    <dbReference type="NCBI Taxonomy" id="3074433"/>
    <lineage>
        <taxon>Bacteria</taxon>
        <taxon>Bacillati</taxon>
        <taxon>Bacillota</taxon>
        <taxon>Clostridia</taxon>
        <taxon>Lachnospirales</taxon>
        <taxon>Vallitaleaceae</taxon>
        <taxon>Vallitalea</taxon>
    </lineage>
</organism>
<keyword evidence="2" id="KW-1185">Reference proteome</keyword>
<accession>A0ACB5UEJ0</accession>
<gene>
    <name evidence="1" type="ORF">AN2V17_02530</name>
</gene>
<protein>
    <submittedName>
        <fullName evidence="1">Uncharacterized protein</fullName>
    </submittedName>
</protein>
<sequence>MYKLLLVDDESIVRESISKLINWEKYNITLIGSCSNAIEAINIAKKNKIDIIITDIKMPVMNGIELIKNIKALGIDCEFIILSGYNEFEFAKNAMQENVKHYILKPCSEKEIEEALLKTISDINSKRIIEKKMEAQQFVQHIFLQQFINLVLQNKEPDLEMEHWLNILFSDYDKLFWVSFNWDEDVNNPEGVYDSFLEFADSTSSTVISSVMKINNTLGCFYFSTNDELPYNELTFLQKKLFEQLGSMPILNKVIKCSPNELCGIITKIYKKSSYYLIINSDGISPCDIKGAYNDVDIAHIQEQFVKYITQGDKQSINNHVQSLFYKYDRNFSVMVCTKLLIKYSSAGLLDTKHLTSVLNQVYAINDTDEVIVILNNIICSLIRLDNKDENFVDKITKYINEHLDDSNLTLKWCAKELVFLNEDYISRAFTKQVGQNFTSYLNHKRIERAKILISLMSEDEKIYKVAEKIGLGHNPQYFSKIFKKNTGYTPKEYKELYN</sequence>